<comment type="similarity">
    <text evidence="13 14">Belongs to the NAD-dependent DNA ligase family. LigA subfamily.</text>
</comment>
<dbReference type="AlphaFoldDB" id="A0A1Q2MIF2"/>
<keyword evidence="6 14" id="KW-0479">Metal-binding</keyword>
<dbReference type="InterPro" id="IPR041663">
    <property type="entry name" value="DisA/LigA_HHH"/>
</dbReference>
<feature type="binding site" evidence="14">
    <location>
        <begin position="32"/>
        <end position="36"/>
    </location>
    <ligand>
        <name>NAD(+)</name>
        <dbReference type="ChEBI" id="CHEBI:57540"/>
    </ligand>
</feature>
<evidence type="ECO:0000256" key="3">
    <source>
        <dbReference type="ARBA" id="ARBA00013308"/>
    </source>
</evidence>
<dbReference type="InterPro" id="IPR013840">
    <property type="entry name" value="DNAligase_N"/>
</dbReference>
<dbReference type="GO" id="GO:0006281">
    <property type="term" value="P:DNA repair"/>
    <property type="evidence" value="ECO:0007669"/>
    <property type="project" value="UniProtKB-KW"/>
</dbReference>
<dbReference type="InterPro" id="IPR013839">
    <property type="entry name" value="DNAligase_adenylation"/>
</dbReference>
<feature type="binding site" evidence="14">
    <location>
        <position position="135"/>
    </location>
    <ligand>
        <name>NAD(+)</name>
        <dbReference type="ChEBI" id="CHEBI:57540"/>
    </ligand>
</feature>
<keyword evidence="14" id="KW-0464">Manganese</keyword>
<feature type="binding site" evidence="14">
    <location>
        <begin position="81"/>
        <end position="82"/>
    </location>
    <ligand>
        <name>NAD(+)</name>
        <dbReference type="ChEBI" id="CHEBI:57540"/>
    </ligand>
</feature>
<dbReference type="EMBL" id="CP019646">
    <property type="protein sequence ID" value="AQQ72439.1"/>
    <property type="molecule type" value="Genomic_DNA"/>
</dbReference>
<dbReference type="CDD" id="cd17748">
    <property type="entry name" value="BRCT_DNA_ligase_like"/>
    <property type="match status" value="1"/>
</dbReference>
<accession>A0A1Q2MIF2</accession>
<dbReference type="SMART" id="SM00532">
    <property type="entry name" value="LIGANc"/>
    <property type="match status" value="1"/>
</dbReference>
<evidence type="ECO:0000256" key="11">
    <source>
        <dbReference type="ARBA" id="ARBA00023204"/>
    </source>
</evidence>
<dbReference type="Gene3D" id="6.20.10.30">
    <property type="match status" value="1"/>
</dbReference>
<evidence type="ECO:0000256" key="13">
    <source>
        <dbReference type="ARBA" id="ARBA00060881"/>
    </source>
</evidence>
<keyword evidence="18" id="KW-1185">Reference proteome</keyword>
<dbReference type="OrthoDB" id="9759736at2"/>
<dbReference type="FunFam" id="3.30.470.30:FF:000001">
    <property type="entry name" value="DNA ligase"/>
    <property type="match status" value="1"/>
</dbReference>
<feature type="binding site" evidence="14">
    <location>
        <position position="406"/>
    </location>
    <ligand>
        <name>Zn(2+)</name>
        <dbReference type="ChEBI" id="CHEBI:29105"/>
    </ligand>
</feature>
<dbReference type="GO" id="GO:0003911">
    <property type="term" value="F:DNA ligase (NAD+) activity"/>
    <property type="evidence" value="ECO:0007669"/>
    <property type="project" value="UniProtKB-UniRule"/>
</dbReference>
<feature type="binding site" evidence="14">
    <location>
        <position position="172"/>
    </location>
    <ligand>
        <name>NAD(+)</name>
        <dbReference type="ChEBI" id="CHEBI:57540"/>
    </ligand>
</feature>
<dbReference type="Pfam" id="PF03120">
    <property type="entry name" value="OB_DNA_ligase"/>
    <property type="match status" value="1"/>
</dbReference>
<dbReference type="CDD" id="cd00114">
    <property type="entry name" value="LIGANc"/>
    <property type="match status" value="1"/>
</dbReference>
<evidence type="ECO:0000313" key="17">
    <source>
        <dbReference type="EMBL" id="AQQ72439.1"/>
    </source>
</evidence>
<feature type="region of interest" description="Disordered" evidence="15">
    <location>
        <begin position="660"/>
        <end position="689"/>
    </location>
</feature>
<evidence type="ECO:0000256" key="6">
    <source>
        <dbReference type="ARBA" id="ARBA00022723"/>
    </source>
</evidence>
<dbReference type="InterPro" id="IPR010994">
    <property type="entry name" value="RuvA_2-like"/>
</dbReference>
<evidence type="ECO:0000256" key="4">
    <source>
        <dbReference type="ARBA" id="ARBA00022598"/>
    </source>
</evidence>
<feature type="domain" description="BRCT" evidence="16">
    <location>
        <begin position="586"/>
        <end position="656"/>
    </location>
</feature>
<dbReference type="HAMAP" id="MF_01588">
    <property type="entry name" value="DNA_ligase_A"/>
    <property type="match status" value="1"/>
</dbReference>
<dbReference type="GO" id="GO:0005829">
    <property type="term" value="C:cytosol"/>
    <property type="evidence" value="ECO:0007669"/>
    <property type="project" value="TreeGrafter"/>
</dbReference>
<keyword evidence="11 14" id="KW-0234">DNA repair</keyword>
<keyword evidence="8 14" id="KW-0862">Zinc</keyword>
<dbReference type="Pfam" id="PF14520">
    <property type="entry name" value="HHH_5"/>
    <property type="match status" value="1"/>
</dbReference>
<evidence type="ECO:0000256" key="9">
    <source>
        <dbReference type="ARBA" id="ARBA00022842"/>
    </source>
</evidence>
<sequence>MKKAAERISQLRELIRRHDYCYYVLNKPEIADYDYDMLFKELEQLEHENPELVTPDSPTQRISAALTKGFEQLRHKTPMLSIDNTYNEGEIRDFDASVRKSLNIDKCSYVVEPKIDGLAISINYTNGLYTSAITRGDGETGDNVTANVKTIRSVPLSLTGANIPETLEVRGEIYMPKAAFVSLNELREEAGQPPFANPRNAAAGSLKLLDPRITAGRNLAFFCYWADISEANDITSHYETLEEIKKLGFPVNRTIKLANGIDEAIDQCRQWDKKRFGLDYQIDGMVIKVDSLRYQKMLGFTGRAPRWCVAFKFPAERAETKVVSVDVQVGKTGTLTPVANLEPVPLAGTTVKRASLHNFDELARLDVRIGDRVLVEKAGEIIPQVVKVLTEHRREESGTVEVPKKCPVCGGDVKKDENGVYIRCTNPHCPAKLRERLIYFVGRGQMNIDNLGPSVIDQLIEKGLVCDFADLYSLQAGQLAALERLGEKSAANITAAINESKDRPLWRLIAALGIRHVGGQSAEILASHFGSLDKLIDAELEEIEDIDQIGPVMAQSIYDFFHNEKNLALIQRLKSAGVNTVAQESSKSRALAGLTIVVTGSLNHFTRESVKEFIRKNGGKPSSSVSAKTDILVAGENAGSKLTKAEKLGIKIISEEDLIAIPNEPEDNPPPRQADKTKTTPIGKRGLFD</sequence>
<comment type="cofactor">
    <cofactor evidence="14">
        <name>Mg(2+)</name>
        <dbReference type="ChEBI" id="CHEBI:18420"/>
    </cofactor>
    <cofactor evidence="14">
        <name>Mn(2+)</name>
        <dbReference type="ChEBI" id="CHEBI:29035"/>
    </cofactor>
</comment>
<keyword evidence="4 14" id="KW-0436">Ligase</keyword>
<feature type="binding site" evidence="14">
    <location>
        <position position="409"/>
    </location>
    <ligand>
        <name>Zn(2+)</name>
        <dbReference type="ChEBI" id="CHEBI:29105"/>
    </ligand>
</feature>
<feature type="binding site" evidence="14">
    <location>
        <position position="112"/>
    </location>
    <ligand>
        <name>NAD(+)</name>
        <dbReference type="ChEBI" id="CHEBI:57540"/>
    </ligand>
</feature>
<feature type="binding site" evidence="14">
    <location>
        <position position="288"/>
    </location>
    <ligand>
        <name>NAD(+)</name>
        <dbReference type="ChEBI" id="CHEBI:57540"/>
    </ligand>
</feature>
<dbReference type="GO" id="GO:0003677">
    <property type="term" value="F:DNA binding"/>
    <property type="evidence" value="ECO:0007669"/>
    <property type="project" value="InterPro"/>
</dbReference>
<dbReference type="NCBIfam" id="NF005932">
    <property type="entry name" value="PRK07956.1"/>
    <property type="match status" value="1"/>
</dbReference>
<dbReference type="Pfam" id="PF00533">
    <property type="entry name" value="BRCT"/>
    <property type="match status" value="1"/>
</dbReference>
<dbReference type="Proteomes" id="UP000188181">
    <property type="component" value="Chromosome"/>
</dbReference>
<proteinExistence type="inferred from homology"/>
<dbReference type="Gene3D" id="1.10.150.20">
    <property type="entry name" value="5' to 3' exonuclease, C-terminal subdomain"/>
    <property type="match status" value="2"/>
</dbReference>
<dbReference type="SUPFAM" id="SSF50249">
    <property type="entry name" value="Nucleic acid-binding proteins"/>
    <property type="match status" value="1"/>
</dbReference>
<evidence type="ECO:0000256" key="1">
    <source>
        <dbReference type="ARBA" id="ARBA00004067"/>
    </source>
</evidence>
<feature type="binding site" evidence="14">
    <location>
        <position position="424"/>
    </location>
    <ligand>
        <name>Zn(2+)</name>
        <dbReference type="ChEBI" id="CHEBI:29105"/>
    </ligand>
</feature>
<dbReference type="EC" id="6.5.1.2" evidence="2 14"/>
<evidence type="ECO:0000256" key="15">
    <source>
        <dbReference type="SAM" id="MobiDB-lite"/>
    </source>
</evidence>
<keyword evidence="5 14" id="KW-0235">DNA replication</keyword>
<dbReference type="InterPro" id="IPR004150">
    <property type="entry name" value="NAD_DNA_ligase_OB"/>
</dbReference>
<dbReference type="SUPFAM" id="SSF47781">
    <property type="entry name" value="RuvA domain 2-like"/>
    <property type="match status" value="1"/>
</dbReference>
<dbReference type="InterPro" id="IPR001679">
    <property type="entry name" value="DNA_ligase"/>
</dbReference>
<dbReference type="Gene3D" id="3.30.470.30">
    <property type="entry name" value="DNA ligase/mRNA capping enzyme"/>
    <property type="match status" value="1"/>
</dbReference>
<evidence type="ECO:0000256" key="10">
    <source>
        <dbReference type="ARBA" id="ARBA00023027"/>
    </source>
</evidence>
<feature type="binding site" evidence="14">
    <location>
        <position position="312"/>
    </location>
    <ligand>
        <name>NAD(+)</name>
        <dbReference type="ChEBI" id="CHEBI:57540"/>
    </ligand>
</feature>
<dbReference type="NCBIfam" id="TIGR00575">
    <property type="entry name" value="dnlj"/>
    <property type="match status" value="1"/>
</dbReference>
<dbReference type="Pfam" id="PF12826">
    <property type="entry name" value="HHH_2"/>
    <property type="match status" value="1"/>
</dbReference>
<dbReference type="SUPFAM" id="SSF56091">
    <property type="entry name" value="DNA ligase/mRNA capping enzyme, catalytic domain"/>
    <property type="match status" value="1"/>
</dbReference>
<dbReference type="PANTHER" id="PTHR23389:SF9">
    <property type="entry name" value="DNA LIGASE"/>
    <property type="match status" value="1"/>
</dbReference>
<evidence type="ECO:0000256" key="5">
    <source>
        <dbReference type="ARBA" id="ARBA00022705"/>
    </source>
</evidence>
<evidence type="ECO:0000313" key="18">
    <source>
        <dbReference type="Proteomes" id="UP000188181"/>
    </source>
</evidence>
<dbReference type="InterPro" id="IPR012340">
    <property type="entry name" value="NA-bd_OB-fold"/>
</dbReference>
<dbReference type="Pfam" id="PF03119">
    <property type="entry name" value="DNA_ligase_ZBD"/>
    <property type="match status" value="1"/>
</dbReference>
<dbReference type="InterPro" id="IPR036420">
    <property type="entry name" value="BRCT_dom_sf"/>
</dbReference>
<dbReference type="FunFam" id="1.10.150.20:FF:000007">
    <property type="entry name" value="DNA ligase"/>
    <property type="match status" value="1"/>
</dbReference>
<evidence type="ECO:0000256" key="14">
    <source>
        <dbReference type="HAMAP-Rule" id="MF_01588"/>
    </source>
</evidence>
<comment type="function">
    <text evidence="1 14">DNA ligase that catalyzes the formation of phosphodiester linkages between 5'-phosphoryl and 3'-hydroxyl groups in double-stranded DNA using NAD as a coenzyme and as the energy source for the reaction. It is essential for DNA replication and repair of damaged DNA.</text>
</comment>
<protein>
    <recommendedName>
        <fullName evidence="3 14">DNA ligase</fullName>
        <ecNumber evidence="2 14">6.5.1.2</ecNumber>
    </recommendedName>
    <alternativeName>
        <fullName evidence="14">Polydeoxyribonucleotide synthase [NAD(+)]</fullName>
    </alternativeName>
</protein>
<dbReference type="InterPro" id="IPR033136">
    <property type="entry name" value="DNA_ligase_CS"/>
</dbReference>
<dbReference type="PANTHER" id="PTHR23389">
    <property type="entry name" value="CHROMOSOME TRANSMISSION FIDELITY FACTOR 18"/>
    <property type="match status" value="1"/>
</dbReference>
<feature type="binding site" evidence="14">
    <location>
        <position position="429"/>
    </location>
    <ligand>
        <name>Zn(2+)</name>
        <dbReference type="ChEBI" id="CHEBI:29105"/>
    </ligand>
</feature>
<feature type="active site" description="N6-AMP-lysine intermediate" evidence="14">
    <location>
        <position position="114"/>
    </location>
</feature>
<dbReference type="Gene3D" id="3.40.50.10190">
    <property type="entry name" value="BRCT domain"/>
    <property type="match status" value="1"/>
</dbReference>
<dbReference type="SUPFAM" id="SSF52113">
    <property type="entry name" value="BRCT domain"/>
    <property type="match status" value="1"/>
</dbReference>
<comment type="catalytic activity">
    <reaction evidence="12 14">
        <text>NAD(+) + (deoxyribonucleotide)n-3'-hydroxyl + 5'-phospho-(deoxyribonucleotide)m = (deoxyribonucleotide)n+m + AMP + beta-nicotinamide D-nucleotide.</text>
        <dbReference type="EC" id="6.5.1.2"/>
    </reaction>
</comment>
<dbReference type="GO" id="GO:0046872">
    <property type="term" value="F:metal ion binding"/>
    <property type="evidence" value="ECO:0007669"/>
    <property type="project" value="UniProtKB-KW"/>
</dbReference>
<dbReference type="PIRSF" id="PIRSF001604">
    <property type="entry name" value="LigA"/>
    <property type="match status" value="1"/>
</dbReference>
<dbReference type="STRING" id="1851148.SMSP2_02823"/>
<dbReference type="Gene3D" id="2.40.50.140">
    <property type="entry name" value="Nucleic acid-binding proteins"/>
    <property type="match status" value="1"/>
</dbReference>
<keyword evidence="9 14" id="KW-0460">Magnesium</keyword>
<dbReference type="GO" id="GO:0006260">
    <property type="term" value="P:DNA replication"/>
    <property type="evidence" value="ECO:0007669"/>
    <property type="project" value="UniProtKB-KW"/>
</dbReference>
<evidence type="ECO:0000259" key="16">
    <source>
        <dbReference type="PROSITE" id="PS50172"/>
    </source>
</evidence>
<organism evidence="17 18">
    <name type="scientific">Limihaloglobus sulfuriphilus</name>
    <dbReference type="NCBI Taxonomy" id="1851148"/>
    <lineage>
        <taxon>Bacteria</taxon>
        <taxon>Pseudomonadati</taxon>
        <taxon>Planctomycetota</taxon>
        <taxon>Phycisphaerae</taxon>
        <taxon>Sedimentisphaerales</taxon>
        <taxon>Sedimentisphaeraceae</taxon>
        <taxon>Limihaloglobus</taxon>
    </lineage>
</organism>
<dbReference type="Pfam" id="PF01653">
    <property type="entry name" value="DNA_ligase_aden"/>
    <property type="match status" value="1"/>
</dbReference>
<dbReference type="FunFam" id="1.10.150.20:FF:000006">
    <property type="entry name" value="DNA ligase"/>
    <property type="match status" value="1"/>
</dbReference>
<dbReference type="SMART" id="SM00278">
    <property type="entry name" value="HhH1"/>
    <property type="match status" value="3"/>
</dbReference>
<dbReference type="KEGG" id="pbas:SMSP2_02823"/>
<dbReference type="PROSITE" id="PS01056">
    <property type="entry name" value="DNA_LIGASE_N2"/>
    <property type="match status" value="1"/>
</dbReference>
<evidence type="ECO:0000256" key="12">
    <source>
        <dbReference type="ARBA" id="ARBA00034005"/>
    </source>
</evidence>
<dbReference type="FunFam" id="2.40.50.140:FF:000012">
    <property type="entry name" value="DNA ligase"/>
    <property type="match status" value="1"/>
</dbReference>
<dbReference type="InterPro" id="IPR004149">
    <property type="entry name" value="Znf_DNAligase_C4"/>
</dbReference>
<dbReference type="InterPro" id="IPR003583">
    <property type="entry name" value="Hlx-hairpin-Hlx_DNA-bd_motif"/>
</dbReference>
<name>A0A1Q2MIF2_9BACT</name>
<dbReference type="InterPro" id="IPR001357">
    <property type="entry name" value="BRCT_dom"/>
</dbReference>
<gene>
    <name evidence="14 17" type="primary">ligA</name>
    <name evidence="17" type="ORF">SMSP2_02823</name>
</gene>
<reference evidence="18" key="1">
    <citation type="submission" date="2017-02" db="EMBL/GenBank/DDBJ databases">
        <title>Comparative genomics and description of representatives of a novel lineage of planctomycetes thriving in anoxic sediments.</title>
        <authorList>
            <person name="Spring S."/>
            <person name="Bunk B."/>
            <person name="Sproer C."/>
        </authorList>
    </citation>
    <scope>NUCLEOTIDE SEQUENCE [LARGE SCALE GENOMIC DNA]</scope>
    <source>
        <strain evidence="18">SM-Chi-D1</strain>
    </source>
</reference>
<evidence type="ECO:0000256" key="7">
    <source>
        <dbReference type="ARBA" id="ARBA00022763"/>
    </source>
</evidence>
<keyword evidence="10 14" id="KW-0520">NAD</keyword>
<dbReference type="PROSITE" id="PS50172">
    <property type="entry name" value="BRCT"/>
    <property type="match status" value="1"/>
</dbReference>
<dbReference type="SMART" id="SM00292">
    <property type="entry name" value="BRCT"/>
    <property type="match status" value="1"/>
</dbReference>
<keyword evidence="7 14" id="KW-0227">DNA damage</keyword>
<evidence type="ECO:0000256" key="8">
    <source>
        <dbReference type="ARBA" id="ARBA00022833"/>
    </source>
</evidence>
<dbReference type="FunFam" id="1.10.287.610:FF:000002">
    <property type="entry name" value="DNA ligase"/>
    <property type="match status" value="1"/>
</dbReference>
<dbReference type="RefSeq" id="WP_146684629.1">
    <property type="nucleotide sequence ID" value="NZ_CP019646.1"/>
</dbReference>
<evidence type="ECO:0000256" key="2">
    <source>
        <dbReference type="ARBA" id="ARBA00012722"/>
    </source>
</evidence>
<dbReference type="Gene3D" id="1.10.287.610">
    <property type="entry name" value="Helix hairpin bin"/>
    <property type="match status" value="1"/>
</dbReference>